<evidence type="ECO:0000256" key="1">
    <source>
        <dbReference type="ARBA" id="ARBA00023002"/>
    </source>
</evidence>
<evidence type="ECO:0000313" key="3">
    <source>
        <dbReference type="EMBL" id="SVB06289.1"/>
    </source>
</evidence>
<dbReference type="PANTHER" id="PTHR43818:SF11">
    <property type="entry name" value="BCDNA.GH03377"/>
    <property type="match status" value="1"/>
</dbReference>
<proteinExistence type="predicted"/>
<dbReference type="GO" id="GO:0016491">
    <property type="term" value="F:oxidoreductase activity"/>
    <property type="evidence" value="ECO:0007669"/>
    <property type="project" value="UniProtKB-KW"/>
</dbReference>
<accession>A0A382AXW5</accession>
<protein>
    <recommendedName>
        <fullName evidence="2">GFO/IDH/MocA-like oxidoreductase domain-containing protein</fullName>
    </recommendedName>
</protein>
<keyword evidence="1" id="KW-0560">Oxidoreductase</keyword>
<dbReference type="InterPro" id="IPR055170">
    <property type="entry name" value="GFO_IDH_MocA-like_dom"/>
</dbReference>
<dbReference type="PANTHER" id="PTHR43818">
    <property type="entry name" value="BCDNA.GH03377"/>
    <property type="match status" value="1"/>
</dbReference>
<dbReference type="Gene3D" id="3.40.50.720">
    <property type="entry name" value="NAD(P)-binding Rossmann-like Domain"/>
    <property type="match status" value="1"/>
</dbReference>
<dbReference type="SUPFAM" id="SSF55347">
    <property type="entry name" value="Glyceraldehyde-3-phosphate dehydrogenase-like, C-terminal domain"/>
    <property type="match status" value="1"/>
</dbReference>
<dbReference type="Gene3D" id="3.30.360.10">
    <property type="entry name" value="Dihydrodipicolinate Reductase, domain 2"/>
    <property type="match status" value="1"/>
</dbReference>
<name>A0A382AXW5_9ZZZZ</name>
<gene>
    <name evidence="3" type="ORF">METZ01_LOCUS159143</name>
</gene>
<dbReference type="Pfam" id="PF22725">
    <property type="entry name" value="GFO_IDH_MocA_C3"/>
    <property type="match status" value="1"/>
</dbReference>
<feature type="domain" description="GFO/IDH/MocA-like oxidoreductase" evidence="2">
    <location>
        <begin position="106"/>
        <end position="230"/>
    </location>
</feature>
<dbReference type="InterPro" id="IPR050463">
    <property type="entry name" value="Gfo/Idh/MocA_oxidrdct_glycsds"/>
</dbReference>
<evidence type="ECO:0000259" key="2">
    <source>
        <dbReference type="Pfam" id="PF22725"/>
    </source>
</evidence>
<organism evidence="3">
    <name type="scientific">marine metagenome</name>
    <dbReference type="NCBI Taxonomy" id="408172"/>
    <lineage>
        <taxon>unclassified sequences</taxon>
        <taxon>metagenomes</taxon>
        <taxon>ecological metagenomes</taxon>
    </lineage>
</organism>
<dbReference type="AlphaFoldDB" id="A0A382AXW5"/>
<dbReference type="InterPro" id="IPR036291">
    <property type="entry name" value="NAD(P)-bd_dom_sf"/>
</dbReference>
<dbReference type="SUPFAM" id="SSF51735">
    <property type="entry name" value="NAD(P)-binding Rossmann-fold domains"/>
    <property type="match status" value="1"/>
</dbReference>
<reference evidence="3" key="1">
    <citation type="submission" date="2018-05" db="EMBL/GenBank/DDBJ databases">
        <authorList>
            <person name="Lanie J.A."/>
            <person name="Ng W.-L."/>
            <person name="Kazmierczak K.M."/>
            <person name="Andrzejewski T.M."/>
            <person name="Davidsen T.M."/>
            <person name="Wayne K.J."/>
            <person name="Tettelin H."/>
            <person name="Glass J.I."/>
            <person name="Rusch D."/>
            <person name="Podicherti R."/>
            <person name="Tsui H.-C.T."/>
            <person name="Winkler M.E."/>
        </authorList>
    </citation>
    <scope>NUCLEOTIDE SEQUENCE</scope>
</reference>
<sequence>MVAAFDADRDRLATFIDRFPLAKPASSFKELLDDPTLQLIASAAIPSERSAIGNHVMQAGKDYFTDKSPFTTLEQLQETRQVQQATGRRYFVYYAERVHNEAAWHAGELIKAGAVGDVLQVLNIAPHRLSATSRPGWFFDKSCYGGILTDIGSHQVEQFLTYAGCKEADINHALVRQNADFPGLEDFGEMSLTGDNGASFYSRVDWYTPDGMPVWGDGRAFILGTSGSLELRKYVDLTRQVPASKIFLTDQQKVEEIDCLGKVGFPFFGQLILDCLNGTELAMNQEHIFKAAELSMRAQRLADDHG</sequence>
<dbReference type="EMBL" id="UINC01027293">
    <property type="protein sequence ID" value="SVB06289.1"/>
    <property type="molecule type" value="Genomic_DNA"/>
</dbReference>